<protein>
    <recommendedName>
        <fullName evidence="3">Secreted protein</fullName>
    </recommendedName>
</protein>
<gene>
    <name evidence="1" type="ORF">GCM10020221_31590</name>
</gene>
<name>A0ABN3X2E6_STRTU</name>
<sequence>MLRAVGGGGAPPLRPGGGCAPCAPLPGLCLWTPAGAPPLVPVRGFAPGPATALRAVVLKLPGGGNPRTGWTGAPAPEIQPGRTMRPALQIRRGRALQPVRRLRTAPAGR</sequence>
<proteinExistence type="predicted"/>
<evidence type="ECO:0000313" key="1">
    <source>
        <dbReference type="EMBL" id="GAA2933530.1"/>
    </source>
</evidence>
<organism evidence="1 2">
    <name type="scientific">Streptomyces thioluteus</name>
    <dbReference type="NCBI Taxonomy" id="66431"/>
    <lineage>
        <taxon>Bacteria</taxon>
        <taxon>Bacillati</taxon>
        <taxon>Actinomycetota</taxon>
        <taxon>Actinomycetes</taxon>
        <taxon>Kitasatosporales</taxon>
        <taxon>Streptomycetaceae</taxon>
        <taxon>Streptomyces</taxon>
    </lineage>
</organism>
<dbReference type="EMBL" id="BAAAXZ010000119">
    <property type="protein sequence ID" value="GAA2933530.1"/>
    <property type="molecule type" value="Genomic_DNA"/>
</dbReference>
<evidence type="ECO:0008006" key="3">
    <source>
        <dbReference type="Google" id="ProtNLM"/>
    </source>
</evidence>
<comment type="caution">
    <text evidence="1">The sequence shown here is derived from an EMBL/GenBank/DDBJ whole genome shotgun (WGS) entry which is preliminary data.</text>
</comment>
<evidence type="ECO:0000313" key="2">
    <source>
        <dbReference type="Proteomes" id="UP001501102"/>
    </source>
</evidence>
<accession>A0ABN3X2E6</accession>
<dbReference type="Proteomes" id="UP001501102">
    <property type="component" value="Unassembled WGS sequence"/>
</dbReference>
<keyword evidence="2" id="KW-1185">Reference proteome</keyword>
<reference evidence="1 2" key="1">
    <citation type="journal article" date="2019" name="Int. J. Syst. Evol. Microbiol.">
        <title>The Global Catalogue of Microorganisms (GCM) 10K type strain sequencing project: providing services to taxonomists for standard genome sequencing and annotation.</title>
        <authorList>
            <consortium name="The Broad Institute Genomics Platform"/>
            <consortium name="The Broad Institute Genome Sequencing Center for Infectious Disease"/>
            <person name="Wu L."/>
            <person name="Ma J."/>
        </authorList>
    </citation>
    <scope>NUCLEOTIDE SEQUENCE [LARGE SCALE GENOMIC DNA]</scope>
    <source>
        <strain evidence="1 2">JCM 4087</strain>
    </source>
</reference>